<name>A0AAJ0ECB4_9PEZI</name>
<accession>A0AAJ0ECB4</accession>
<dbReference type="PANTHER" id="PTHR33572">
    <property type="entry name" value="SPORE DEVELOPMENT REGULATOR VOSA"/>
    <property type="match status" value="1"/>
</dbReference>
<dbReference type="Pfam" id="PF11754">
    <property type="entry name" value="Velvet"/>
    <property type="match status" value="1"/>
</dbReference>
<dbReference type="Gene3D" id="2.60.40.3960">
    <property type="entry name" value="Velvet domain"/>
    <property type="match status" value="1"/>
</dbReference>
<proteinExistence type="predicted"/>
<feature type="compositionally biased region" description="Polar residues" evidence="6">
    <location>
        <begin position="1"/>
        <end position="10"/>
    </location>
</feature>
<dbReference type="EMBL" id="JAHMHQ010000015">
    <property type="protein sequence ID" value="KAK1634552.1"/>
    <property type="molecule type" value="Genomic_DNA"/>
</dbReference>
<dbReference type="RefSeq" id="XP_060443159.1">
    <property type="nucleotide sequence ID" value="XM_060596044.1"/>
</dbReference>
<feature type="region of interest" description="Disordered" evidence="6">
    <location>
        <begin position="222"/>
        <end position="264"/>
    </location>
</feature>
<organism evidence="8 9">
    <name type="scientific">Colletotrichum phormii</name>
    <dbReference type="NCBI Taxonomy" id="359342"/>
    <lineage>
        <taxon>Eukaryota</taxon>
        <taxon>Fungi</taxon>
        <taxon>Dikarya</taxon>
        <taxon>Ascomycota</taxon>
        <taxon>Pezizomycotina</taxon>
        <taxon>Sordariomycetes</taxon>
        <taxon>Hypocreomycetidae</taxon>
        <taxon>Glomerellales</taxon>
        <taxon>Glomerellaceae</taxon>
        <taxon>Colletotrichum</taxon>
        <taxon>Colletotrichum acutatum species complex</taxon>
    </lineage>
</organism>
<evidence type="ECO:0000256" key="2">
    <source>
        <dbReference type="ARBA" id="ARBA00022969"/>
    </source>
</evidence>
<dbReference type="InterPro" id="IPR021740">
    <property type="entry name" value="Velvet"/>
</dbReference>
<protein>
    <submittedName>
        <fullName evidence="8">Velvet factor-domain-containing protein</fullName>
    </submittedName>
</protein>
<dbReference type="AlphaFoldDB" id="A0AAJ0ECB4"/>
<keyword evidence="5" id="KW-0539">Nucleus</keyword>
<feature type="region of interest" description="Disordered" evidence="6">
    <location>
        <begin position="357"/>
        <end position="391"/>
    </location>
</feature>
<dbReference type="GO" id="GO:0005634">
    <property type="term" value="C:nucleus"/>
    <property type="evidence" value="ECO:0007669"/>
    <property type="project" value="UniProtKB-SubCell"/>
</dbReference>
<evidence type="ECO:0000256" key="1">
    <source>
        <dbReference type="ARBA" id="ARBA00004123"/>
    </source>
</evidence>
<evidence type="ECO:0000313" key="8">
    <source>
        <dbReference type="EMBL" id="KAK1634552.1"/>
    </source>
</evidence>
<comment type="subcellular location">
    <subcellularLocation>
        <location evidence="1">Nucleus</location>
    </subcellularLocation>
</comment>
<evidence type="ECO:0000256" key="3">
    <source>
        <dbReference type="ARBA" id="ARBA00023015"/>
    </source>
</evidence>
<feature type="region of interest" description="Disordered" evidence="6">
    <location>
        <begin position="1"/>
        <end position="52"/>
    </location>
</feature>
<dbReference type="PROSITE" id="PS51821">
    <property type="entry name" value="VELVET"/>
    <property type="match status" value="1"/>
</dbReference>
<feature type="compositionally biased region" description="Basic and acidic residues" evidence="6">
    <location>
        <begin position="41"/>
        <end position="50"/>
    </location>
</feature>
<keyword evidence="9" id="KW-1185">Reference proteome</keyword>
<evidence type="ECO:0000313" key="9">
    <source>
        <dbReference type="Proteomes" id="UP001243989"/>
    </source>
</evidence>
<dbReference type="GO" id="GO:0030435">
    <property type="term" value="P:sporulation resulting in formation of a cellular spore"/>
    <property type="evidence" value="ECO:0007669"/>
    <property type="project" value="UniProtKB-KW"/>
</dbReference>
<feature type="domain" description="Velvet" evidence="7">
    <location>
        <begin position="21"/>
        <end position="192"/>
    </location>
</feature>
<gene>
    <name evidence="8" type="ORF">BDP81DRAFT_60648</name>
</gene>
<feature type="compositionally biased region" description="Polar residues" evidence="6">
    <location>
        <begin position="314"/>
        <end position="332"/>
    </location>
</feature>
<dbReference type="GeneID" id="85480906"/>
<reference evidence="8" key="1">
    <citation type="submission" date="2021-06" db="EMBL/GenBank/DDBJ databases">
        <title>Comparative genomics, transcriptomics and evolutionary studies reveal genomic signatures of adaptation to plant cell wall in hemibiotrophic fungi.</title>
        <authorList>
            <consortium name="DOE Joint Genome Institute"/>
            <person name="Baroncelli R."/>
            <person name="Diaz J.F."/>
            <person name="Benocci T."/>
            <person name="Peng M."/>
            <person name="Battaglia E."/>
            <person name="Haridas S."/>
            <person name="Andreopoulos W."/>
            <person name="Labutti K."/>
            <person name="Pangilinan J."/>
            <person name="Floch G.L."/>
            <person name="Makela M.R."/>
            <person name="Henrissat B."/>
            <person name="Grigoriev I.V."/>
            <person name="Crouch J.A."/>
            <person name="De Vries R.P."/>
            <person name="Sukno S.A."/>
            <person name="Thon M.R."/>
        </authorList>
    </citation>
    <scope>NUCLEOTIDE SEQUENCE</scope>
    <source>
        <strain evidence="8">CBS 102054</strain>
    </source>
</reference>
<dbReference type="InterPro" id="IPR038491">
    <property type="entry name" value="Velvet_dom_sf"/>
</dbReference>
<sequence>MSSYQSSWHTGPTPDPQDIMRDKESLRLAIAQAPQHAKVATGKEKDRKPIDPPPILQIDLRNHNQNYANFILSSPSLFVQVYLKPGDKKTKMDPETCAKGLVGSTVSSLQKYKSIEGKDEGYFVFPDLSVKMEGFFKLRFALYNMKGGEVYFMTEMESHGFQVHTARSYPGMSSSTDLTRHLSDQGCRLRIRKDSQVVKNRKRQFQYGMDSDQMRNVRQRQGMAQLTQQARRPKDIAQQQGFSHGGSATGVPSPASSSHGGGQAPAVTIMQQANRHQVQAVSYAHPQPLMAHSMPGIMSMQLSHSSVYPPPTPSSGLSVASLPSTSPTQSPDLVTPTYYRLDSGLYDYTATQHNLGDAFFPQPHQPYKTDQYWERDSDSRINSHGHGHGQS</sequence>
<dbReference type="InterPro" id="IPR037525">
    <property type="entry name" value="Velvet_dom"/>
</dbReference>
<evidence type="ECO:0000256" key="5">
    <source>
        <dbReference type="ARBA" id="ARBA00023242"/>
    </source>
</evidence>
<comment type="caution">
    <text evidence="8">The sequence shown here is derived from an EMBL/GenBank/DDBJ whole genome shotgun (WGS) entry which is preliminary data.</text>
</comment>
<keyword evidence="4" id="KW-0804">Transcription</keyword>
<evidence type="ECO:0000256" key="4">
    <source>
        <dbReference type="ARBA" id="ARBA00023163"/>
    </source>
</evidence>
<dbReference type="Proteomes" id="UP001243989">
    <property type="component" value="Unassembled WGS sequence"/>
</dbReference>
<feature type="region of interest" description="Disordered" evidence="6">
    <location>
        <begin position="303"/>
        <end position="335"/>
    </location>
</feature>
<evidence type="ECO:0000256" key="6">
    <source>
        <dbReference type="SAM" id="MobiDB-lite"/>
    </source>
</evidence>
<evidence type="ECO:0000259" key="7">
    <source>
        <dbReference type="PROSITE" id="PS51821"/>
    </source>
</evidence>
<keyword evidence="2" id="KW-0749">Sporulation</keyword>
<keyword evidence="3" id="KW-0805">Transcription regulation</keyword>
<feature type="compositionally biased region" description="Basic and acidic residues" evidence="6">
    <location>
        <begin position="371"/>
        <end position="381"/>
    </location>
</feature>
<dbReference type="PANTHER" id="PTHR33572:SF18">
    <property type="entry name" value="SPORE DEVELOPMENT REGULATOR VOSA"/>
    <property type="match status" value="1"/>
</dbReference>